<keyword evidence="1" id="KW-0812">Transmembrane</keyword>
<feature type="transmembrane region" description="Helical" evidence="1">
    <location>
        <begin position="23"/>
        <end position="47"/>
    </location>
</feature>
<evidence type="ECO:0000313" key="2">
    <source>
        <dbReference type="EMBL" id="SCU98966.1"/>
    </source>
</evidence>
<organism evidence="2">
    <name type="scientific">Cupriavidus necator</name>
    <name type="common">Alcaligenes eutrophus</name>
    <name type="synonym">Ralstonia eutropha</name>
    <dbReference type="NCBI Taxonomy" id="106590"/>
    <lineage>
        <taxon>Bacteria</taxon>
        <taxon>Pseudomonadati</taxon>
        <taxon>Pseudomonadota</taxon>
        <taxon>Betaproteobacteria</taxon>
        <taxon>Burkholderiales</taxon>
        <taxon>Burkholderiaceae</taxon>
        <taxon>Cupriavidus</taxon>
    </lineage>
</organism>
<dbReference type="AlphaFoldDB" id="A0A1K0JL53"/>
<proteinExistence type="predicted"/>
<sequence>MTRHESLFALHYGRRYGTRISRLWGRLAALLKIVEFFGGSSAFGGYLAGHAAFAGYAGLVVAAAAAINYAVDPREKQLAAIALREKFALAIKEAAGISDKKLEERVLDLQATPILEIEALRMPVYIETCGEMGLPHEGERRGFWGTIVGAFA</sequence>
<evidence type="ECO:0000256" key="1">
    <source>
        <dbReference type="SAM" id="Phobius"/>
    </source>
</evidence>
<accession>A0A1K0JL53</accession>
<feature type="transmembrane region" description="Helical" evidence="1">
    <location>
        <begin position="53"/>
        <end position="71"/>
    </location>
</feature>
<keyword evidence="1" id="KW-0472">Membrane</keyword>
<dbReference type="EMBL" id="FMSH01000503">
    <property type="protein sequence ID" value="SCU98966.1"/>
    <property type="molecule type" value="Genomic_DNA"/>
</dbReference>
<dbReference type="RefSeq" id="WP_340530222.1">
    <property type="nucleotide sequence ID" value="NZ_FMSH01000503.1"/>
</dbReference>
<gene>
    <name evidence="2" type="ORF">CNECB9_560044</name>
</gene>
<reference evidence="2" key="1">
    <citation type="submission" date="2016-09" db="EMBL/GenBank/DDBJ databases">
        <authorList>
            <person name="Capua I."/>
            <person name="De Benedictis P."/>
            <person name="Joannis T."/>
            <person name="Lombin L.H."/>
            <person name="Cattoli G."/>
        </authorList>
    </citation>
    <scope>NUCLEOTIDE SEQUENCE</scope>
    <source>
        <strain evidence="2">B9</strain>
    </source>
</reference>
<name>A0A1K0JL53_CUPNE</name>
<keyword evidence="1" id="KW-1133">Transmembrane helix</keyword>
<protein>
    <submittedName>
        <fullName evidence="2">Uncharacterized protein</fullName>
    </submittedName>
</protein>